<evidence type="ECO:0000313" key="4">
    <source>
        <dbReference type="EMBL" id="MBT1711327.1"/>
    </source>
</evidence>
<keyword evidence="2" id="KW-1133">Transmembrane helix</keyword>
<gene>
    <name evidence="4" type="ORF">KK062_24000</name>
</gene>
<dbReference type="AlphaFoldDB" id="A0AAP2GWS9"/>
<dbReference type="SUPFAM" id="SSF55781">
    <property type="entry name" value="GAF domain-like"/>
    <property type="match status" value="1"/>
</dbReference>
<evidence type="ECO:0000256" key="1">
    <source>
        <dbReference type="SAM" id="MobiDB-lite"/>
    </source>
</evidence>
<proteinExistence type="predicted"/>
<dbReference type="Pfam" id="PF13185">
    <property type="entry name" value="GAF_2"/>
    <property type="match status" value="1"/>
</dbReference>
<comment type="caution">
    <text evidence="4">The sequence shown here is derived from an EMBL/GenBank/DDBJ whole genome shotgun (WGS) entry which is preliminary data.</text>
</comment>
<evidence type="ECO:0000256" key="2">
    <source>
        <dbReference type="SAM" id="Phobius"/>
    </source>
</evidence>
<dbReference type="EMBL" id="JAHESE010000032">
    <property type="protein sequence ID" value="MBT1711327.1"/>
    <property type="molecule type" value="Genomic_DNA"/>
</dbReference>
<accession>A0AAP2GWS9</accession>
<feature type="compositionally biased region" description="Basic and acidic residues" evidence="1">
    <location>
        <begin position="338"/>
        <end position="351"/>
    </location>
</feature>
<feature type="domain" description="GAF" evidence="3">
    <location>
        <begin position="180"/>
        <end position="327"/>
    </location>
</feature>
<dbReference type="InterPro" id="IPR003018">
    <property type="entry name" value="GAF"/>
</dbReference>
<feature type="region of interest" description="Disordered" evidence="1">
    <location>
        <begin position="332"/>
        <end position="355"/>
    </location>
</feature>
<dbReference type="InterPro" id="IPR029016">
    <property type="entry name" value="GAF-like_dom_sf"/>
</dbReference>
<feature type="transmembrane region" description="Helical" evidence="2">
    <location>
        <begin position="13"/>
        <end position="33"/>
    </location>
</feature>
<dbReference type="Proteomes" id="UP001319080">
    <property type="component" value="Unassembled WGS sequence"/>
</dbReference>
<evidence type="ECO:0000259" key="3">
    <source>
        <dbReference type="SMART" id="SM00065"/>
    </source>
</evidence>
<feature type="transmembrane region" description="Helical" evidence="2">
    <location>
        <begin position="45"/>
        <end position="65"/>
    </location>
</feature>
<keyword evidence="2" id="KW-0472">Membrane</keyword>
<dbReference type="Gene3D" id="3.30.450.40">
    <property type="match status" value="1"/>
</dbReference>
<reference evidence="4 5" key="1">
    <citation type="submission" date="2021-05" db="EMBL/GenBank/DDBJ databases">
        <title>A Polyphasic approach of four new species of the genus Ohtaekwangia: Ohtaekwangia histidinii sp. nov., Ohtaekwangia cretensis sp. nov., Ohtaekwangia indiensis sp. nov., Ohtaekwangia reichenbachii sp. nov. from diverse environment.</title>
        <authorList>
            <person name="Octaviana S."/>
        </authorList>
    </citation>
    <scope>NUCLEOTIDE SEQUENCE [LARGE SCALE GENOMIC DNA]</scope>
    <source>
        <strain evidence="4 5">PWU5</strain>
    </source>
</reference>
<name>A0AAP2GWS9_9BACT</name>
<keyword evidence="5" id="KW-1185">Reference proteome</keyword>
<sequence length="753" mass="83878">MEPSSRQTLLRPFLSRFILPLLLAFAGTAFAVWSFRASLSATAIVCWLLFLMVLLAAMIAGVVYIQRVVQDLASVHATIHRLATGEVTPSASLQTPLFQPLIASLQAFDGNLAQHTAFADELSAGKIETHAGQQQRTDALGVALQAIRDNLVANRQEEEQRHWATEGLSRFVEVLRAGKDLQALCQDVVVNLVRTVHATQGAIFVADSDATGQESLVLQACYAYNRTKHLTQQIAPGEGIIGQAYLEGATIHLTDVPDRFVRITSGLGEANPRHILIVPLKMNETVVGIVELASFTPFRPYEIAFTEKIGENVAHTVSSFRTAETTRRLLGESQQQAEHMRSQEEELRQNQEELQATQEEISRKYNLLFQQLTELNHGSKFEQLRSINATKKRNIEYYFDIIRNQILTFAEDKMMVEAVKAFRQAFDQLGSALGEEQRAACRKSVQAYYDQEFIPRISDIDQQANVRDFLPEDSAALVLQQVYIASNPHPTGQKSRLHNAGDGSDYGRVHATYHAVILNYLEKFGYYDIFLIDPVTGNIVYSVFKEVDFGTSLLTGPYSKTNFARVVQQAIASSNREFVRLIDFEAYAPSYNAPASFIACPLYDGVTKVGILVFQMPINKINQILTGDNKWRDDGLGQTGETFIVGEDFKARSIARGLIEHPDDYLGSLRKAGYGEAVVRQVQRTGTNILLEQLKLEAVRQSLQGVTGAHRGLDTRGADTLFAYAPLHIPDVHWIIVSAMQEAEASERINSLR</sequence>
<dbReference type="RefSeq" id="WP_254086902.1">
    <property type="nucleotide sequence ID" value="NZ_JAHESE010000032.1"/>
</dbReference>
<keyword evidence="2" id="KW-0812">Transmembrane</keyword>
<dbReference type="SMART" id="SM00065">
    <property type="entry name" value="GAF"/>
    <property type="match status" value="1"/>
</dbReference>
<protein>
    <submittedName>
        <fullName evidence="4">GAF domain-containing protein</fullName>
    </submittedName>
</protein>
<organism evidence="4 5">
    <name type="scientific">Dawidia cretensis</name>
    <dbReference type="NCBI Taxonomy" id="2782350"/>
    <lineage>
        <taxon>Bacteria</taxon>
        <taxon>Pseudomonadati</taxon>
        <taxon>Bacteroidota</taxon>
        <taxon>Cytophagia</taxon>
        <taxon>Cytophagales</taxon>
        <taxon>Chryseotaleaceae</taxon>
        <taxon>Dawidia</taxon>
    </lineage>
</organism>
<evidence type="ECO:0000313" key="5">
    <source>
        <dbReference type="Proteomes" id="UP001319080"/>
    </source>
</evidence>